<protein>
    <submittedName>
        <fullName evidence="1">Uncharacterized protein</fullName>
    </submittedName>
</protein>
<keyword evidence="2" id="KW-1185">Reference proteome</keyword>
<dbReference type="Proteomes" id="UP001497480">
    <property type="component" value="Unassembled WGS sequence"/>
</dbReference>
<comment type="caution">
    <text evidence="1">The sequence shown here is derived from an EMBL/GenBank/DDBJ whole genome shotgun (WGS) entry which is preliminary data.</text>
</comment>
<proteinExistence type="predicted"/>
<name>A0AAV1YF60_LUPLU</name>
<organism evidence="1 2">
    <name type="scientific">Lupinus luteus</name>
    <name type="common">European yellow lupine</name>
    <dbReference type="NCBI Taxonomy" id="3873"/>
    <lineage>
        <taxon>Eukaryota</taxon>
        <taxon>Viridiplantae</taxon>
        <taxon>Streptophyta</taxon>
        <taxon>Embryophyta</taxon>
        <taxon>Tracheophyta</taxon>
        <taxon>Spermatophyta</taxon>
        <taxon>Magnoliopsida</taxon>
        <taxon>eudicotyledons</taxon>
        <taxon>Gunneridae</taxon>
        <taxon>Pentapetalae</taxon>
        <taxon>rosids</taxon>
        <taxon>fabids</taxon>
        <taxon>Fabales</taxon>
        <taxon>Fabaceae</taxon>
        <taxon>Papilionoideae</taxon>
        <taxon>50 kb inversion clade</taxon>
        <taxon>genistoids sensu lato</taxon>
        <taxon>core genistoids</taxon>
        <taxon>Genisteae</taxon>
        <taxon>Lupinus</taxon>
    </lineage>
</organism>
<accession>A0AAV1YF60</accession>
<sequence>MYLNYMFLLLSYGCQRSSQCPMCWQAFNLKDPTRTCRFQCVICIYRWLTIVGLRVIWMYLWLKLQVLNKVEGENMDYSNKTTIFNNKSRMRAFIQFVTDHKQQPQVFQEAPILPDLPMP</sequence>
<evidence type="ECO:0000313" key="1">
    <source>
        <dbReference type="EMBL" id="CAL0332585.1"/>
    </source>
</evidence>
<dbReference type="EMBL" id="CAXHTB010000024">
    <property type="protein sequence ID" value="CAL0332585.1"/>
    <property type="molecule type" value="Genomic_DNA"/>
</dbReference>
<reference evidence="1 2" key="1">
    <citation type="submission" date="2024-03" db="EMBL/GenBank/DDBJ databases">
        <authorList>
            <person name="Martinez-Hernandez J."/>
        </authorList>
    </citation>
    <scope>NUCLEOTIDE SEQUENCE [LARGE SCALE GENOMIC DNA]</scope>
</reference>
<dbReference type="AlphaFoldDB" id="A0AAV1YF60"/>
<evidence type="ECO:0000313" key="2">
    <source>
        <dbReference type="Proteomes" id="UP001497480"/>
    </source>
</evidence>
<gene>
    <name evidence="1" type="ORF">LLUT_LOCUS33645</name>
</gene>